<feature type="region of interest" description="Disordered" evidence="1">
    <location>
        <begin position="29"/>
        <end position="54"/>
    </location>
</feature>
<reference evidence="4" key="1">
    <citation type="submission" date="2016-03" db="EMBL/GenBank/DDBJ databases">
        <authorList>
            <person name="Guldener U."/>
        </authorList>
    </citation>
    <scope>NUCLEOTIDE SEQUENCE [LARGE SCALE GENOMIC DNA]</scope>
    <source>
        <strain evidence="4">04CH-RAC-A.6.1</strain>
    </source>
</reference>
<keyword evidence="4" id="KW-1185">Reference proteome</keyword>
<gene>
    <name evidence="3" type="ORF">RAG0_04156</name>
</gene>
<feature type="compositionally biased region" description="Basic and acidic residues" evidence="1">
    <location>
        <begin position="39"/>
        <end position="54"/>
    </location>
</feature>
<feature type="transmembrane region" description="Helical" evidence="2">
    <location>
        <begin position="479"/>
        <end position="509"/>
    </location>
</feature>
<dbReference type="AlphaFoldDB" id="A0A1E1KBP9"/>
<feature type="transmembrane region" description="Helical" evidence="2">
    <location>
        <begin position="438"/>
        <end position="459"/>
    </location>
</feature>
<feature type="region of interest" description="Disordered" evidence="1">
    <location>
        <begin position="311"/>
        <end position="370"/>
    </location>
</feature>
<keyword evidence="2" id="KW-0472">Membrane</keyword>
<feature type="compositionally biased region" description="Basic and acidic residues" evidence="1">
    <location>
        <begin position="355"/>
        <end position="364"/>
    </location>
</feature>
<evidence type="ECO:0000313" key="3">
    <source>
        <dbReference type="EMBL" id="CZS94114.1"/>
    </source>
</evidence>
<dbReference type="Proteomes" id="UP000178912">
    <property type="component" value="Unassembled WGS sequence"/>
</dbReference>
<protein>
    <submittedName>
        <fullName evidence="3">Uncharacterized protein</fullName>
    </submittedName>
</protein>
<evidence type="ECO:0000256" key="2">
    <source>
        <dbReference type="SAM" id="Phobius"/>
    </source>
</evidence>
<feature type="transmembrane region" description="Helical" evidence="2">
    <location>
        <begin position="253"/>
        <end position="272"/>
    </location>
</feature>
<sequence length="529" mass="58438">MGRQGYLTAMALGRGHFEDDMIETVAEGQRNGRTQQYNDRGHPSNPETRRREREHVRAANEVMQVTGVVEDSLAARVKLARNLQEKHQELLVGLRLMEVGRGVLVGGIWGVMGLRRRILLYKPYVAMRLADVLRQERTAFGVPHMFLSGVPTVVAYHISDWVAFFVETMIEGYFDDDHQPVTDREDQVRNALHTLRDASFCYLTLHLRLFAILQQLNLIPASPWLPSLKYFVPFSSSSPLAMPALPSLTKSSILSFTSAIAATLAPMLVILVHGKIKSTIARVLYSQVYQSLPRPSGESIFSGLAIPAPTMEYDSPDLTQSTRTQSQNEGQNPNSNTDQPTRRALEGLTPTPGPEGDRQTQVRDEESDEDEIAHATLISFDVEATEPVESGTGTATNTWSAELRSANEPKPSSSTTLYRVTGLTMLPTFMAAEGLREIAAAIFVMPLEAAMVQVIGRTWRVNKGLDVGDMYPIGPAIHGWGNLVSVTIMQVLATGVAWGVFTVASQLWVKRKRAMMAETVYVVGDISDD</sequence>
<evidence type="ECO:0000256" key="1">
    <source>
        <dbReference type="SAM" id="MobiDB-lite"/>
    </source>
</evidence>
<evidence type="ECO:0000313" key="4">
    <source>
        <dbReference type="Proteomes" id="UP000178912"/>
    </source>
</evidence>
<proteinExistence type="predicted"/>
<keyword evidence="2" id="KW-0812">Transmembrane</keyword>
<keyword evidence="2" id="KW-1133">Transmembrane helix</keyword>
<name>A0A1E1KBP9_9HELO</name>
<dbReference type="EMBL" id="FJUX01000017">
    <property type="protein sequence ID" value="CZS94114.1"/>
    <property type="molecule type" value="Genomic_DNA"/>
</dbReference>
<feature type="compositionally biased region" description="Polar residues" evidence="1">
    <location>
        <begin position="317"/>
        <end position="339"/>
    </location>
</feature>
<organism evidence="3 4">
    <name type="scientific">Rhynchosporium agropyri</name>
    <dbReference type="NCBI Taxonomy" id="914238"/>
    <lineage>
        <taxon>Eukaryota</taxon>
        <taxon>Fungi</taxon>
        <taxon>Dikarya</taxon>
        <taxon>Ascomycota</taxon>
        <taxon>Pezizomycotina</taxon>
        <taxon>Leotiomycetes</taxon>
        <taxon>Helotiales</taxon>
        <taxon>Ploettnerulaceae</taxon>
        <taxon>Rhynchosporium</taxon>
    </lineage>
</organism>
<dbReference type="OrthoDB" id="5383784at2759"/>
<accession>A0A1E1KBP9</accession>